<dbReference type="Proteomes" id="UP000217889">
    <property type="component" value="Chromosome"/>
</dbReference>
<comment type="similarity">
    <text evidence="1">Belongs to the AHA1 family.</text>
</comment>
<gene>
    <name evidence="3" type="ORF">CFK41_01100</name>
</gene>
<dbReference type="InterPro" id="IPR013538">
    <property type="entry name" value="ASHA1/2-like_C"/>
</dbReference>
<proteinExistence type="inferred from homology"/>
<organism evidence="3 4">
    <name type="scientific">Brachybacterium ginsengisoli</name>
    <dbReference type="NCBI Taxonomy" id="1331682"/>
    <lineage>
        <taxon>Bacteria</taxon>
        <taxon>Bacillati</taxon>
        <taxon>Actinomycetota</taxon>
        <taxon>Actinomycetes</taxon>
        <taxon>Micrococcales</taxon>
        <taxon>Dermabacteraceae</taxon>
        <taxon>Brachybacterium</taxon>
    </lineage>
</organism>
<keyword evidence="4" id="KW-1185">Reference proteome</keyword>
<dbReference type="EMBL" id="CP023564">
    <property type="protein sequence ID" value="ATG56417.1"/>
    <property type="molecule type" value="Genomic_DNA"/>
</dbReference>
<dbReference type="CDD" id="cd07825">
    <property type="entry name" value="SRPBCC_7"/>
    <property type="match status" value="1"/>
</dbReference>
<name>A0A291H1T8_9MICO</name>
<dbReference type="Pfam" id="PF08327">
    <property type="entry name" value="AHSA1"/>
    <property type="match status" value="1"/>
</dbReference>
<evidence type="ECO:0000256" key="1">
    <source>
        <dbReference type="ARBA" id="ARBA00006817"/>
    </source>
</evidence>
<accession>A0A291H1T8</accession>
<dbReference type="KEGG" id="bgg:CFK41_01100"/>
<evidence type="ECO:0000259" key="2">
    <source>
        <dbReference type="Pfam" id="PF08327"/>
    </source>
</evidence>
<dbReference type="AlphaFoldDB" id="A0A291H1T8"/>
<reference evidence="3 4" key="1">
    <citation type="journal article" date="2014" name="Int. J. Syst. Evol. Microbiol.">
        <title>Brachybacterium ginsengisoli sp. nov., isolated from soil of a ginseng field.</title>
        <authorList>
            <person name="Hoang V.A."/>
            <person name="Kim Y.J."/>
            <person name="Nguyen N.L."/>
            <person name="Yang D.C."/>
        </authorList>
    </citation>
    <scope>NUCLEOTIDE SEQUENCE [LARGE SCALE GENOMIC DNA]</scope>
    <source>
        <strain evidence="3 4">DCY80</strain>
    </source>
</reference>
<dbReference type="Gene3D" id="3.30.530.20">
    <property type="match status" value="1"/>
</dbReference>
<evidence type="ECO:0000313" key="3">
    <source>
        <dbReference type="EMBL" id="ATG56417.1"/>
    </source>
</evidence>
<sequence length="162" mass="17952">MTSNQTHVTVTRTIDAPAKDLFALLTLPARHPEFDGSGTVRSAEDTERIDKSGEKFVMNMHREAMGGDYRTHNFVTAYDENKMIGWQPAPEGEDGSAPEGPLGWEWLYTLTPQGADATEVELTYDWSRITDQKLLQKVGFPAIPQEDLEQSLNLLAAAVTKG</sequence>
<dbReference type="SUPFAM" id="SSF55961">
    <property type="entry name" value="Bet v1-like"/>
    <property type="match status" value="1"/>
</dbReference>
<evidence type="ECO:0000313" key="4">
    <source>
        <dbReference type="Proteomes" id="UP000217889"/>
    </source>
</evidence>
<feature type="domain" description="Activator of Hsp90 ATPase homologue 1/2-like C-terminal" evidence="2">
    <location>
        <begin position="15"/>
        <end position="158"/>
    </location>
</feature>
<dbReference type="InterPro" id="IPR023393">
    <property type="entry name" value="START-like_dom_sf"/>
</dbReference>
<dbReference type="OrthoDB" id="6624781at2"/>
<protein>
    <submittedName>
        <fullName evidence="3">Polyketide cyclase</fullName>
    </submittedName>
</protein>
<dbReference type="RefSeq" id="WP_096800876.1">
    <property type="nucleotide sequence ID" value="NZ_CP023564.1"/>
</dbReference>